<dbReference type="PANTHER" id="PTHR12526">
    <property type="entry name" value="GLYCOSYLTRANSFERASE"/>
    <property type="match status" value="1"/>
</dbReference>
<protein>
    <recommendedName>
        <fullName evidence="1">Glycosyltransferase subfamily 4-like N-terminal domain-containing protein</fullName>
    </recommendedName>
</protein>
<dbReference type="GO" id="GO:0016757">
    <property type="term" value="F:glycosyltransferase activity"/>
    <property type="evidence" value="ECO:0007669"/>
    <property type="project" value="TreeGrafter"/>
</dbReference>
<dbReference type="AlphaFoldDB" id="A0A2G6KE57"/>
<reference evidence="2 3" key="1">
    <citation type="submission" date="2017-10" db="EMBL/GenBank/DDBJ databases">
        <title>Novel microbial diversity and functional potential in the marine mammal oral microbiome.</title>
        <authorList>
            <person name="Dudek N.K."/>
            <person name="Sun C.L."/>
            <person name="Burstein D."/>
            <person name="Kantor R.S."/>
            <person name="Aliaga Goltsman D.S."/>
            <person name="Bik E.M."/>
            <person name="Thomas B.C."/>
            <person name="Banfield J.F."/>
            <person name="Relman D.A."/>
        </authorList>
    </citation>
    <scope>NUCLEOTIDE SEQUENCE [LARGE SCALE GENOMIC DNA]</scope>
    <source>
        <strain evidence="2">DOLJORAL78_47_16</strain>
    </source>
</reference>
<dbReference type="Gene3D" id="3.40.50.2000">
    <property type="entry name" value="Glycogen Phosphorylase B"/>
    <property type="match status" value="2"/>
</dbReference>
<gene>
    <name evidence="2" type="ORF">CSA56_13015</name>
</gene>
<dbReference type="CDD" id="cd03801">
    <property type="entry name" value="GT4_PimA-like"/>
    <property type="match status" value="1"/>
</dbReference>
<evidence type="ECO:0000259" key="1">
    <source>
        <dbReference type="Pfam" id="PF13439"/>
    </source>
</evidence>
<organism evidence="2 3">
    <name type="scientific">candidate division KSB3 bacterium</name>
    <dbReference type="NCBI Taxonomy" id="2044937"/>
    <lineage>
        <taxon>Bacteria</taxon>
        <taxon>candidate division KSB3</taxon>
    </lineage>
</organism>
<accession>A0A2G6KE57</accession>
<dbReference type="Pfam" id="PF13439">
    <property type="entry name" value="Glyco_transf_4"/>
    <property type="match status" value="1"/>
</dbReference>
<dbReference type="Pfam" id="PF13692">
    <property type="entry name" value="Glyco_trans_1_4"/>
    <property type="match status" value="1"/>
</dbReference>
<evidence type="ECO:0000313" key="3">
    <source>
        <dbReference type="Proteomes" id="UP000230821"/>
    </source>
</evidence>
<evidence type="ECO:0000313" key="2">
    <source>
        <dbReference type="EMBL" id="PIE33099.1"/>
    </source>
</evidence>
<sequence>MKILFLSQRFLLPMDAGGKIRTGKILEQLTQIHDVTIISNVESPKDDPYLSEIKRLCTHFIPVAWKEIQKYSRVFFARLFAQMFSRYPVRVLNSSSQNLRAAVEREYARGEYDVAICDFVLSALEFRNMREIPTILFQHNVESVIEQRHMEQSGNAIMKFFWWLQWKKMFLFEAKASKAFDTVIAVSEKDQENFQALYHLDNVVTIPTGVDVEYFQPNPEIAVNNSNVVFCGSLDWLPNEDAVMFFIKDILPLLKKTLPEITFTVVGKNPSPSLQKLVKDFPEVELTGWVDDTRPYIARSSLVLVPLRIGGGTRMKIYEAMAMGKAVISTSVGAEGLPVKDGENIILEDAPISFAEKIVTLIQNKPEREQIGTAACRFVRENFAWKHVAAEFANICQATLTHKG</sequence>
<dbReference type="PANTHER" id="PTHR12526:SF600">
    <property type="entry name" value="GLYCOSYL TRANSFERASE GROUP 1"/>
    <property type="match status" value="1"/>
</dbReference>
<dbReference type="InterPro" id="IPR028098">
    <property type="entry name" value="Glyco_trans_4-like_N"/>
</dbReference>
<comment type="caution">
    <text evidence="2">The sequence shown here is derived from an EMBL/GenBank/DDBJ whole genome shotgun (WGS) entry which is preliminary data.</text>
</comment>
<dbReference type="EMBL" id="PDSK01000103">
    <property type="protein sequence ID" value="PIE33099.1"/>
    <property type="molecule type" value="Genomic_DNA"/>
</dbReference>
<proteinExistence type="predicted"/>
<dbReference type="SUPFAM" id="SSF53756">
    <property type="entry name" value="UDP-Glycosyltransferase/glycogen phosphorylase"/>
    <property type="match status" value="1"/>
</dbReference>
<dbReference type="Proteomes" id="UP000230821">
    <property type="component" value="Unassembled WGS sequence"/>
</dbReference>
<name>A0A2G6KE57_9BACT</name>
<feature type="domain" description="Glycosyltransferase subfamily 4-like N-terminal" evidence="1">
    <location>
        <begin position="90"/>
        <end position="213"/>
    </location>
</feature>